<dbReference type="RefSeq" id="WP_169147042.1">
    <property type="nucleotide sequence ID" value="NZ_JABBGA010000015.1"/>
</dbReference>
<evidence type="ECO:0000256" key="2">
    <source>
        <dbReference type="ARBA" id="ARBA00023125"/>
    </source>
</evidence>
<dbReference type="Pfam" id="PF12833">
    <property type="entry name" value="HTH_18"/>
    <property type="match status" value="1"/>
</dbReference>
<dbReference type="PROSITE" id="PS01124">
    <property type="entry name" value="HTH_ARAC_FAMILY_2"/>
    <property type="match status" value="1"/>
</dbReference>
<dbReference type="Gene3D" id="1.10.10.60">
    <property type="entry name" value="Homeodomain-like"/>
    <property type="match status" value="1"/>
</dbReference>
<keyword evidence="3" id="KW-0804">Transcription</keyword>
<sequence length="326" mass="36736">MPPSPPELHAVHNGLDDARSWMSRICGPHQLESRRAGKLHFVHEAVRLPGLSTVLGQIRYGTDVTIGIERGMQLDAYSLSLPLEGRQVLRSRGEKRESDPGTGLVVSPFADQELDMAGACHKLQVAIRRDSARQVLESLLHRPAGEALLFDPQMDLRQGAVAAWWRMAQRLFDDWSTLGPLYLLPSLSRDMEFLLIKALLLAQPNNYSAELHEEAMPHCPEYVRRACRFIVDNARQDLRLEDIEAVAGVSRRKLYDTFRSHTGFTPMAFLKHCRLEGARAALLRATPRANVSSVALDWGFNHFGRFASEYRTRYGESPSETLGKRN</sequence>
<keyword evidence="2" id="KW-0238">DNA-binding</keyword>
<dbReference type="InterPro" id="IPR018062">
    <property type="entry name" value="HTH_AraC-typ_CS"/>
</dbReference>
<comment type="caution">
    <text evidence="5">The sequence shown here is derived from an EMBL/GenBank/DDBJ whole genome shotgun (WGS) entry which is preliminary data.</text>
</comment>
<dbReference type="InterPro" id="IPR050204">
    <property type="entry name" value="AraC_XylS_family_regulators"/>
</dbReference>
<dbReference type="PANTHER" id="PTHR46796:SF12">
    <property type="entry name" value="HTH-TYPE DNA-BINDING TRANSCRIPTIONAL ACTIVATOR EUTR"/>
    <property type="match status" value="1"/>
</dbReference>
<dbReference type="InterPro" id="IPR018060">
    <property type="entry name" value="HTH_AraC"/>
</dbReference>
<dbReference type="EMBL" id="JABBGA010000015">
    <property type="protein sequence ID" value="NML27508.1"/>
    <property type="molecule type" value="Genomic_DNA"/>
</dbReference>
<dbReference type="InterPro" id="IPR009057">
    <property type="entry name" value="Homeodomain-like_sf"/>
</dbReference>
<dbReference type="Proteomes" id="UP000580043">
    <property type="component" value="Unassembled WGS sequence"/>
</dbReference>
<protein>
    <submittedName>
        <fullName evidence="5">AraC family transcriptional regulator</fullName>
    </submittedName>
</protein>
<name>A0A848G5K2_9RHOO</name>
<dbReference type="SUPFAM" id="SSF46689">
    <property type="entry name" value="Homeodomain-like"/>
    <property type="match status" value="2"/>
</dbReference>
<dbReference type="GO" id="GO:0003700">
    <property type="term" value="F:DNA-binding transcription factor activity"/>
    <property type="evidence" value="ECO:0007669"/>
    <property type="project" value="InterPro"/>
</dbReference>
<dbReference type="InterPro" id="IPR035418">
    <property type="entry name" value="AraC-bd_2"/>
</dbReference>
<dbReference type="GO" id="GO:0043565">
    <property type="term" value="F:sequence-specific DNA binding"/>
    <property type="evidence" value="ECO:0007669"/>
    <property type="project" value="InterPro"/>
</dbReference>
<dbReference type="SMART" id="SM00342">
    <property type="entry name" value="HTH_ARAC"/>
    <property type="match status" value="1"/>
</dbReference>
<dbReference type="PANTHER" id="PTHR46796">
    <property type="entry name" value="HTH-TYPE TRANSCRIPTIONAL ACTIVATOR RHAS-RELATED"/>
    <property type="match status" value="1"/>
</dbReference>
<dbReference type="PROSITE" id="PS00041">
    <property type="entry name" value="HTH_ARAC_FAMILY_1"/>
    <property type="match status" value="1"/>
</dbReference>
<dbReference type="Pfam" id="PF14525">
    <property type="entry name" value="AraC_binding_2"/>
    <property type="match status" value="1"/>
</dbReference>
<keyword evidence="1" id="KW-0805">Transcription regulation</keyword>
<evidence type="ECO:0000313" key="5">
    <source>
        <dbReference type="EMBL" id="NML27508.1"/>
    </source>
</evidence>
<evidence type="ECO:0000313" key="6">
    <source>
        <dbReference type="Proteomes" id="UP000580043"/>
    </source>
</evidence>
<organism evidence="5 6">
    <name type="scientific">Zoogloea dura</name>
    <dbReference type="NCBI Taxonomy" id="2728840"/>
    <lineage>
        <taxon>Bacteria</taxon>
        <taxon>Pseudomonadati</taxon>
        <taxon>Pseudomonadota</taxon>
        <taxon>Betaproteobacteria</taxon>
        <taxon>Rhodocyclales</taxon>
        <taxon>Zoogloeaceae</taxon>
        <taxon>Zoogloea</taxon>
    </lineage>
</organism>
<reference evidence="5 6" key="1">
    <citation type="submission" date="2020-04" db="EMBL/GenBank/DDBJ databases">
        <title>Zoogloea sp. G-4-1-14 isolated from soil.</title>
        <authorList>
            <person name="Dahal R.H."/>
        </authorList>
    </citation>
    <scope>NUCLEOTIDE SEQUENCE [LARGE SCALE GENOMIC DNA]</scope>
    <source>
        <strain evidence="5 6">G-4-1-14</strain>
    </source>
</reference>
<keyword evidence="6" id="KW-1185">Reference proteome</keyword>
<dbReference type="AlphaFoldDB" id="A0A848G5K2"/>
<gene>
    <name evidence="5" type="ORF">HHL15_17260</name>
</gene>
<evidence type="ECO:0000256" key="1">
    <source>
        <dbReference type="ARBA" id="ARBA00023015"/>
    </source>
</evidence>
<feature type="domain" description="HTH araC/xylS-type" evidence="4">
    <location>
        <begin position="224"/>
        <end position="324"/>
    </location>
</feature>
<evidence type="ECO:0000259" key="4">
    <source>
        <dbReference type="PROSITE" id="PS01124"/>
    </source>
</evidence>
<proteinExistence type="predicted"/>
<accession>A0A848G5K2</accession>
<evidence type="ECO:0000256" key="3">
    <source>
        <dbReference type="ARBA" id="ARBA00023163"/>
    </source>
</evidence>